<keyword evidence="2" id="KW-0813">Transport</keyword>
<keyword evidence="4" id="KW-0812">Transmembrane</keyword>
<evidence type="ECO:0008006" key="9">
    <source>
        <dbReference type="Google" id="ProtNLM"/>
    </source>
</evidence>
<dbReference type="SUPFAM" id="SSF56954">
    <property type="entry name" value="Outer membrane efflux proteins (OEP)"/>
    <property type="match status" value="1"/>
</dbReference>
<evidence type="ECO:0000256" key="2">
    <source>
        <dbReference type="ARBA" id="ARBA00022448"/>
    </source>
</evidence>
<evidence type="ECO:0000256" key="1">
    <source>
        <dbReference type="ARBA" id="ARBA00004442"/>
    </source>
</evidence>
<dbReference type="Pfam" id="PF02321">
    <property type="entry name" value="OEP"/>
    <property type="match status" value="2"/>
</dbReference>
<accession>A0A381SZZ3</accession>
<reference evidence="8" key="1">
    <citation type="submission" date="2018-05" db="EMBL/GenBank/DDBJ databases">
        <authorList>
            <person name="Lanie J.A."/>
            <person name="Ng W.-L."/>
            <person name="Kazmierczak K.M."/>
            <person name="Andrzejewski T.M."/>
            <person name="Davidsen T.M."/>
            <person name="Wayne K.J."/>
            <person name="Tettelin H."/>
            <person name="Glass J.I."/>
            <person name="Rusch D."/>
            <person name="Podicherti R."/>
            <person name="Tsui H.-C.T."/>
            <person name="Winkler M.E."/>
        </authorList>
    </citation>
    <scope>NUCLEOTIDE SEQUENCE</scope>
</reference>
<comment type="subcellular location">
    <subcellularLocation>
        <location evidence="1">Cell outer membrane</location>
    </subcellularLocation>
</comment>
<name>A0A381SZZ3_9ZZZZ</name>
<evidence type="ECO:0000256" key="5">
    <source>
        <dbReference type="ARBA" id="ARBA00023136"/>
    </source>
</evidence>
<sequence length="461" mass="52370">MLRLLTRLYLVTNCVFLVAVDAVNAETEDVKPPQLIMQDISANDFYKNLEEAIMNHPIFLGSEASVAQSRELVNIAKSARRPQLSVQSSATNRLSSSYDGKLSFFESSPIKERASVSVVIDQLLFDFYATSYQIEQQESTLLADQILQEQKVNNLALKMITSCLDTATYFILKTMVLDSVNRHQEITDKIKVRVDSGRAPMRELSRADARLAEAQAKQVNIDLNYQSVFAEFKQLMPDSNACMKMLSLEKTYLVMQLDQAIDQAINSNLNIKEANLRIKAAEENLSRVKSSRWPRLTLKVQGDKYNPDSFGFYPITRSLDEYDFYAGVNLEADVYSGGRKQSQIRAANQELNVLLYEKNSLVKTIKSNTERLISELESGDERIDIFLKAFTANERSRDNLTLQFQTSNISLLDLLQAERDYLESSENMVFNQRAVLLSSYTQLAILGRLLNYISDQSDKIQ</sequence>
<dbReference type="PANTHER" id="PTHR30026:SF22">
    <property type="entry name" value="OUTER MEMBRANE EFFLUX PROTEIN"/>
    <property type="match status" value="1"/>
</dbReference>
<evidence type="ECO:0000256" key="6">
    <source>
        <dbReference type="ARBA" id="ARBA00023237"/>
    </source>
</evidence>
<dbReference type="GO" id="GO:0009279">
    <property type="term" value="C:cell outer membrane"/>
    <property type="evidence" value="ECO:0007669"/>
    <property type="project" value="UniProtKB-SubCell"/>
</dbReference>
<feature type="coiled-coil region" evidence="7">
    <location>
        <begin position="264"/>
        <end position="291"/>
    </location>
</feature>
<dbReference type="GO" id="GO:0015562">
    <property type="term" value="F:efflux transmembrane transporter activity"/>
    <property type="evidence" value="ECO:0007669"/>
    <property type="project" value="InterPro"/>
</dbReference>
<evidence type="ECO:0000256" key="4">
    <source>
        <dbReference type="ARBA" id="ARBA00022692"/>
    </source>
</evidence>
<dbReference type="EMBL" id="UINC01003825">
    <property type="protein sequence ID" value="SVA09552.1"/>
    <property type="molecule type" value="Genomic_DNA"/>
</dbReference>
<keyword evidence="7" id="KW-0175">Coiled coil</keyword>
<dbReference type="PANTHER" id="PTHR30026">
    <property type="entry name" value="OUTER MEMBRANE PROTEIN TOLC"/>
    <property type="match status" value="1"/>
</dbReference>
<evidence type="ECO:0000256" key="3">
    <source>
        <dbReference type="ARBA" id="ARBA00022452"/>
    </source>
</evidence>
<dbReference type="InterPro" id="IPR051906">
    <property type="entry name" value="TolC-like"/>
</dbReference>
<organism evidence="8">
    <name type="scientific">marine metagenome</name>
    <dbReference type="NCBI Taxonomy" id="408172"/>
    <lineage>
        <taxon>unclassified sequences</taxon>
        <taxon>metagenomes</taxon>
        <taxon>ecological metagenomes</taxon>
    </lineage>
</organism>
<dbReference type="AlphaFoldDB" id="A0A381SZZ3"/>
<keyword evidence="3" id="KW-1134">Transmembrane beta strand</keyword>
<protein>
    <recommendedName>
        <fullName evidence="9">TolC family protein</fullName>
    </recommendedName>
</protein>
<dbReference type="GO" id="GO:0015288">
    <property type="term" value="F:porin activity"/>
    <property type="evidence" value="ECO:0007669"/>
    <property type="project" value="TreeGrafter"/>
</dbReference>
<keyword evidence="6" id="KW-0998">Cell outer membrane</keyword>
<proteinExistence type="predicted"/>
<evidence type="ECO:0000313" key="8">
    <source>
        <dbReference type="EMBL" id="SVA09552.1"/>
    </source>
</evidence>
<keyword evidence="5" id="KW-0472">Membrane</keyword>
<dbReference type="InterPro" id="IPR003423">
    <property type="entry name" value="OMP_efflux"/>
</dbReference>
<dbReference type="GO" id="GO:1990281">
    <property type="term" value="C:efflux pump complex"/>
    <property type="evidence" value="ECO:0007669"/>
    <property type="project" value="TreeGrafter"/>
</dbReference>
<evidence type="ECO:0000256" key="7">
    <source>
        <dbReference type="SAM" id="Coils"/>
    </source>
</evidence>
<dbReference type="Gene3D" id="1.20.1600.10">
    <property type="entry name" value="Outer membrane efflux proteins (OEP)"/>
    <property type="match status" value="1"/>
</dbReference>
<gene>
    <name evidence="8" type="ORF">METZ01_LOCUS62406</name>
</gene>